<protein>
    <submittedName>
        <fullName evidence="2">Uncharacterized protein</fullName>
    </submittedName>
</protein>
<proteinExistence type="predicted"/>
<feature type="region of interest" description="Disordered" evidence="1">
    <location>
        <begin position="217"/>
        <end position="255"/>
    </location>
</feature>
<dbReference type="SUPFAM" id="SSF47473">
    <property type="entry name" value="EF-hand"/>
    <property type="match status" value="1"/>
</dbReference>
<dbReference type="AlphaFoldDB" id="A0AAV8WUX5"/>
<organism evidence="2 3">
    <name type="scientific">Rhamnusium bicolor</name>
    <dbReference type="NCBI Taxonomy" id="1586634"/>
    <lineage>
        <taxon>Eukaryota</taxon>
        <taxon>Metazoa</taxon>
        <taxon>Ecdysozoa</taxon>
        <taxon>Arthropoda</taxon>
        <taxon>Hexapoda</taxon>
        <taxon>Insecta</taxon>
        <taxon>Pterygota</taxon>
        <taxon>Neoptera</taxon>
        <taxon>Endopterygota</taxon>
        <taxon>Coleoptera</taxon>
        <taxon>Polyphaga</taxon>
        <taxon>Cucujiformia</taxon>
        <taxon>Chrysomeloidea</taxon>
        <taxon>Cerambycidae</taxon>
        <taxon>Lepturinae</taxon>
        <taxon>Rhagiini</taxon>
        <taxon>Rhamnusium</taxon>
    </lineage>
</organism>
<name>A0AAV8WUX5_9CUCU</name>
<sequence>MWDHQVGHERYRTTHDDYNAPIQEEKGDGILSMHDKCSEASGKYDSHGIWVRCACDWHKKEKEERSTEIEADHVNRSKPQLGKSLSPRDFYKWMAALNKCRNTLKERGDQDFYFKEFFEKSSKLDKEKTGLLPIDVFYDICAQENVTFHKEEIESLLKVLKIVVGDKINYGRFIEIIDVNKPTIDIVPFHDLPKHNQHYVTSNQAARDYLITNRAELRPAGKPSAEDGLGEHKMPHATHNWSEESSGSPLNFKNK</sequence>
<evidence type="ECO:0000313" key="2">
    <source>
        <dbReference type="EMBL" id="KAJ8930392.1"/>
    </source>
</evidence>
<keyword evidence="3" id="KW-1185">Reference proteome</keyword>
<dbReference type="Proteomes" id="UP001162156">
    <property type="component" value="Unassembled WGS sequence"/>
</dbReference>
<dbReference type="EMBL" id="JANEYF010004681">
    <property type="protein sequence ID" value="KAJ8930392.1"/>
    <property type="molecule type" value="Genomic_DNA"/>
</dbReference>
<evidence type="ECO:0000256" key="1">
    <source>
        <dbReference type="SAM" id="MobiDB-lite"/>
    </source>
</evidence>
<dbReference type="InterPro" id="IPR011992">
    <property type="entry name" value="EF-hand-dom_pair"/>
</dbReference>
<accession>A0AAV8WUX5</accession>
<reference evidence="2" key="1">
    <citation type="journal article" date="2023" name="Insect Mol. Biol.">
        <title>Genome sequencing provides insights into the evolution of gene families encoding plant cell wall-degrading enzymes in longhorned beetles.</title>
        <authorList>
            <person name="Shin N.R."/>
            <person name="Okamura Y."/>
            <person name="Kirsch R."/>
            <person name="Pauchet Y."/>
        </authorList>
    </citation>
    <scope>NUCLEOTIDE SEQUENCE</scope>
    <source>
        <strain evidence="2">RBIC_L_NR</strain>
    </source>
</reference>
<evidence type="ECO:0000313" key="3">
    <source>
        <dbReference type="Proteomes" id="UP001162156"/>
    </source>
</evidence>
<feature type="compositionally biased region" description="Polar residues" evidence="1">
    <location>
        <begin position="239"/>
        <end position="255"/>
    </location>
</feature>
<gene>
    <name evidence="2" type="ORF">NQ314_016819</name>
</gene>
<comment type="caution">
    <text evidence="2">The sequence shown here is derived from an EMBL/GenBank/DDBJ whole genome shotgun (WGS) entry which is preliminary data.</text>
</comment>